<proteinExistence type="predicted"/>
<comment type="caution">
    <text evidence="1">The sequence shown here is derived from an EMBL/GenBank/DDBJ whole genome shotgun (WGS) entry which is preliminary data.</text>
</comment>
<name>A0A420HKI8_9PEZI</name>
<reference evidence="1 2" key="1">
    <citation type="journal article" date="2018" name="BMC Genomics">
        <title>Comparative genome analyses reveal sequence features reflecting distinct modes of host-adaptation between dicot and monocot powdery mildew.</title>
        <authorList>
            <person name="Wu Y."/>
            <person name="Ma X."/>
            <person name="Pan Z."/>
            <person name="Kale S.D."/>
            <person name="Song Y."/>
            <person name="King H."/>
            <person name="Zhang Q."/>
            <person name="Presley C."/>
            <person name="Deng X."/>
            <person name="Wei C.I."/>
            <person name="Xiao S."/>
        </authorList>
    </citation>
    <scope>NUCLEOTIDE SEQUENCE [LARGE SCALE GENOMIC DNA]</scope>
    <source>
        <strain evidence="1">UMSG3</strain>
    </source>
</reference>
<dbReference type="EMBL" id="MCBQ01018520">
    <property type="protein sequence ID" value="RKF57955.1"/>
    <property type="molecule type" value="Genomic_DNA"/>
</dbReference>
<evidence type="ECO:0000313" key="1">
    <source>
        <dbReference type="EMBL" id="RKF57955.1"/>
    </source>
</evidence>
<dbReference type="AlphaFoldDB" id="A0A420HKI8"/>
<gene>
    <name evidence="1" type="ORF">GcM3_185046</name>
</gene>
<sequence>MHGTPCYCSPNSSDFIISAPTISNKIHFVITIFSISILLDHPIEIYEIDELSGPCRAYFLDTNLSSPVVITEIEESKQFLLQLAPDQTTQSFFKIPSRRRQELLKLKTALAHLKIDTDLQQNIKSLQPREYPSFVRDLATHTETHGNEYDFAHRIAQEFEQI</sequence>
<evidence type="ECO:0000313" key="2">
    <source>
        <dbReference type="Proteomes" id="UP000283383"/>
    </source>
</evidence>
<keyword evidence="2" id="KW-1185">Reference proteome</keyword>
<accession>A0A420HKI8</accession>
<dbReference type="Proteomes" id="UP000283383">
    <property type="component" value="Unassembled WGS sequence"/>
</dbReference>
<protein>
    <submittedName>
        <fullName evidence="1">Uncharacterized protein</fullName>
    </submittedName>
</protein>
<organism evidence="1 2">
    <name type="scientific">Golovinomyces cichoracearum</name>
    <dbReference type="NCBI Taxonomy" id="62708"/>
    <lineage>
        <taxon>Eukaryota</taxon>
        <taxon>Fungi</taxon>
        <taxon>Dikarya</taxon>
        <taxon>Ascomycota</taxon>
        <taxon>Pezizomycotina</taxon>
        <taxon>Leotiomycetes</taxon>
        <taxon>Erysiphales</taxon>
        <taxon>Erysiphaceae</taxon>
        <taxon>Golovinomyces</taxon>
    </lineage>
</organism>